<dbReference type="SUPFAM" id="SSF51695">
    <property type="entry name" value="PLC-like phosphodiesterases"/>
    <property type="match status" value="1"/>
</dbReference>
<keyword evidence="4" id="KW-1185">Reference proteome</keyword>
<dbReference type="AlphaFoldDB" id="A0A5C8ZHV8"/>
<dbReference type="Pfam" id="PF03009">
    <property type="entry name" value="GDPD"/>
    <property type="match status" value="1"/>
</dbReference>
<dbReference type="InterPro" id="IPR006311">
    <property type="entry name" value="TAT_signal"/>
</dbReference>
<evidence type="ECO:0000313" key="3">
    <source>
        <dbReference type="EMBL" id="TXR56739.1"/>
    </source>
</evidence>
<dbReference type="EMBL" id="VKAC01000004">
    <property type="protein sequence ID" value="TXR56739.1"/>
    <property type="molecule type" value="Genomic_DNA"/>
</dbReference>
<feature type="compositionally biased region" description="Low complexity" evidence="1">
    <location>
        <begin position="10"/>
        <end position="23"/>
    </location>
</feature>
<sequence length="317" mass="33648">MEVGVPMGVPAGTPARRAAPRTTTAGARVDGVVWTRRAVLAGAGLAAVGAAAAGAGPLVPSARAAAAPDVDQLLATPGFVVAHRGGSRDWPEMSAFAYTSAAALGADALELSLSRTSDGVWFGLHDGTLDRTSGTQGFKASEHTWAEVASYRISPSTTRDRTQAKRPYARLEELLERWGGRRVLFVDPKAASARFHPELVAALRKVPSSQDWVVAKAPVDTTWWADAARREGWRSWGFFWAKDLDADPGLLARTAGAWDLLGMDVDAPDARWKQVLDLGAPVMAHVLTSSRQLERARALGAAGVMVSDLVAVLPARR</sequence>
<dbReference type="Gene3D" id="3.20.20.190">
    <property type="entry name" value="Phosphatidylinositol (PI) phosphodiesterase"/>
    <property type="match status" value="1"/>
</dbReference>
<dbReference type="Proteomes" id="UP000321234">
    <property type="component" value="Unassembled WGS sequence"/>
</dbReference>
<dbReference type="CDD" id="cd08566">
    <property type="entry name" value="GDPD_AtGDE_like"/>
    <property type="match status" value="1"/>
</dbReference>
<dbReference type="PANTHER" id="PTHR46211">
    <property type="entry name" value="GLYCEROPHOSPHORYL DIESTER PHOSPHODIESTERASE"/>
    <property type="match status" value="1"/>
</dbReference>
<gene>
    <name evidence="3" type="ORF">FMM08_08340</name>
</gene>
<dbReference type="GO" id="GO:0008081">
    <property type="term" value="F:phosphoric diester hydrolase activity"/>
    <property type="evidence" value="ECO:0007669"/>
    <property type="project" value="InterPro"/>
</dbReference>
<feature type="region of interest" description="Disordered" evidence="1">
    <location>
        <begin position="1"/>
        <end position="23"/>
    </location>
</feature>
<dbReference type="InterPro" id="IPR017946">
    <property type="entry name" value="PLC-like_Pdiesterase_TIM-brl"/>
</dbReference>
<organism evidence="3 4">
    <name type="scientific">Quadrisphaera setariae</name>
    <dbReference type="NCBI Taxonomy" id="2593304"/>
    <lineage>
        <taxon>Bacteria</taxon>
        <taxon>Bacillati</taxon>
        <taxon>Actinomycetota</taxon>
        <taxon>Actinomycetes</taxon>
        <taxon>Kineosporiales</taxon>
        <taxon>Kineosporiaceae</taxon>
        <taxon>Quadrisphaera</taxon>
    </lineage>
</organism>
<evidence type="ECO:0000313" key="4">
    <source>
        <dbReference type="Proteomes" id="UP000321234"/>
    </source>
</evidence>
<reference evidence="3 4" key="1">
    <citation type="submission" date="2019-07" db="EMBL/GenBank/DDBJ databases">
        <title>Quadrisphaera sp. strain DD2A genome sequencing and assembly.</title>
        <authorList>
            <person name="Kim I."/>
        </authorList>
    </citation>
    <scope>NUCLEOTIDE SEQUENCE [LARGE SCALE GENOMIC DNA]</scope>
    <source>
        <strain evidence="3 4">DD2A</strain>
    </source>
</reference>
<evidence type="ECO:0000259" key="2">
    <source>
        <dbReference type="PROSITE" id="PS51704"/>
    </source>
</evidence>
<name>A0A5C8ZHV8_9ACTN</name>
<dbReference type="InterPro" id="IPR030395">
    <property type="entry name" value="GP_PDE_dom"/>
</dbReference>
<dbReference type="PROSITE" id="PS51318">
    <property type="entry name" value="TAT"/>
    <property type="match status" value="1"/>
</dbReference>
<evidence type="ECO:0000256" key="1">
    <source>
        <dbReference type="SAM" id="MobiDB-lite"/>
    </source>
</evidence>
<accession>A0A5C8ZHV8</accession>
<dbReference type="PANTHER" id="PTHR46211:SF1">
    <property type="entry name" value="GLYCEROPHOSPHODIESTER PHOSPHODIESTERASE, CYTOPLASMIC"/>
    <property type="match status" value="1"/>
</dbReference>
<protein>
    <submittedName>
        <fullName evidence="3">Glycerophosphodiester phosphodiesterase family protein</fullName>
    </submittedName>
</protein>
<proteinExistence type="predicted"/>
<dbReference type="OrthoDB" id="9758957at2"/>
<dbReference type="PROSITE" id="PS51704">
    <property type="entry name" value="GP_PDE"/>
    <property type="match status" value="1"/>
</dbReference>
<feature type="domain" description="GP-PDE" evidence="2">
    <location>
        <begin position="78"/>
        <end position="317"/>
    </location>
</feature>
<dbReference type="GO" id="GO:0006629">
    <property type="term" value="P:lipid metabolic process"/>
    <property type="evidence" value="ECO:0007669"/>
    <property type="project" value="InterPro"/>
</dbReference>
<comment type="caution">
    <text evidence="3">The sequence shown here is derived from an EMBL/GenBank/DDBJ whole genome shotgun (WGS) entry which is preliminary data.</text>
</comment>